<keyword evidence="1" id="KW-0812">Transmembrane</keyword>
<accession>A0A2C9UQ16</accession>
<dbReference type="EMBL" id="CM004399">
    <property type="protein sequence ID" value="OAY32825.1"/>
    <property type="molecule type" value="Genomic_DNA"/>
</dbReference>
<keyword evidence="1" id="KW-0472">Membrane</keyword>
<sequence length="107" mass="11653">MLNANSSPKLPKSNSHLNLSISAAISLSLCILRSSIAASVFDAHSVECKCVVFGYGFVDLCLILWICHFTYAHCPTFLSHRVYGCTQSWLPAALFCCICSSLCVLSM</sequence>
<feature type="transmembrane region" description="Helical" evidence="1">
    <location>
        <begin position="53"/>
        <end position="73"/>
    </location>
</feature>
<feature type="transmembrane region" description="Helical" evidence="1">
    <location>
        <begin position="20"/>
        <end position="41"/>
    </location>
</feature>
<keyword evidence="1" id="KW-1133">Transmembrane helix</keyword>
<protein>
    <submittedName>
        <fullName evidence="2">Uncharacterized protein</fullName>
    </submittedName>
</protein>
<evidence type="ECO:0000313" key="2">
    <source>
        <dbReference type="EMBL" id="OAY32825.1"/>
    </source>
</evidence>
<name>A0A2C9UQ16_MANES</name>
<organism evidence="2">
    <name type="scientific">Manihot esculenta</name>
    <name type="common">Cassava</name>
    <name type="synonym">Jatropha manihot</name>
    <dbReference type="NCBI Taxonomy" id="3983"/>
    <lineage>
        <taxon>Eukaryota</taxon>
        <taxon>Viridiplantae</taxon>
        <taxon>Streptophyta</taxon>
        <taxon>Embryophyta</taxon>
        <taxon>Tracheophyta</taxon>
        <taxon>Spermatophyta</taxon>
        <taxon>Magnoliopsida</taxon>
        <taxon>eudicotyledons</taxon>
        <taxon>Gunneridae</taxon>
        <taxon>Pentapetalae</taxon>
        <taxon>rosids</taxon>
        <taxon>fabids</taxon>
        <taxon>Malpighiales</taxon>
        <taxon>Euphorbiaceae</taxon>
        <taxon>Crotonoideae</taxon>
        <taxon>Manihoteae</taxon>
        <taxon>Manihot</taxon>
    </lineage>
</organism>
<proteinExistence type="predicted"/>
<evidence type="ECO:0000256" key="1">
    <source>
        <dbReference type="SAM" id="Phobius"/>
    </source>
</evidence>
<feature type="transmembrane region" description="Helical" evidence="1">
    <location>
        <begin position="88"/>
        <end position="105"/>
    </location>
</feature>
<gene>
    <name evidence="2" type="ORF">MANES_13G048600</name>
</gene>
<reference evidence="2" key="1">
    <citation type="submission" date="2016-02" db="EMBL/GenBank/DDBJ databases">
        <title>WGS assembly of Manihot esculenta.</title>
        <authorList>
            <person name="Bredeson J.V."/>
            <person name="Prochnik S.E."/>
            <person name="Lyons J.B."/>
            <person name="Schmutz J."/>
            <person name="Grimwood J."/>
            <person name="Vrebalov J."/>
            <person name="Bart R.S."/>
            <person name="Amuge T."/>
            <person name="Ferguson M.E."/>
            <person name="Green R."/>
            <person name="Putnam N."/>
            <person name="Stites J."/>
            <person name="Rounsley S."/>
            <person name="Rokhsar D.S."/>
        </authorList>
    </citation>
    <scope>NUCLEOTIDE SEQUENCE [LARGE SCALE GENOMIC DNA]</scope>
    <source>
        <tissue evidence="2">Leaf</tissue>
    </source>
</reference>
<dbReference type="AlphaFoldDB" id="A0A2C9UQ16"/>